<organism evidence="1 2">
    <name type="scientific">Enterococcus casseliflavus ATCC 12755</name>
    <dbReference type="NCBI Taxonomy" id="888066"/>
    <lineage>
        <taxon>Bacteria</taxon>
        <taxon>Bacillati</taxon>
        <taxon>Bacillota</taxon>
        <taxon>Bacilli</taxon>
        <taxon>Lactobacillales</taxon>
        <taxon>Enterococcaceae</taxon>
        <taxon>Enterococcus</taxon>
    </lineage>
</organism>
<protein>
    <submittedName>
        <fullName evidence="1">Uncharacterized protein</fullName>
    </submittedName>
</protein>
<dbReference type="Proteomes" id="UP000004835">
    <property type="component" value="Unassembled WGS sequence"/>
</dbReference>
<comment type="caution">
    <text evidence="1">The sequence shown here is derived from an EMBL/GenBank/DDBJ whole genome shotgun (WGS) entry which is preliminary data.</text>
</comment>
<dbReference type="EMBL" id="AEWT01000010">
    <property type="protein sequence ID" value="EGC69910.1"/>
    <property type="molecule type" value="Genomic_DNA"/>
</dbReference>
<reference evidence="1 2" key="1">
    <citation type="submission" date="2011-01" db="EMBL/GenBank/DDBJ databases">
        <authorList>
            <person name="Muzny D."/>
            <person name="Qin X."/>
            <person name="Deng J."/>
            <person name="Jiang H."/>
            <person name="Liu Y."/>
            <person name="Qu J."/>
            <person name="Song X.-Z."/>
            <person name="Zhang L."/>
            <person name="Thornton R."/>
            <person name="Coyle M."/>
            <person name="Francisco L."/>
            <person name="Jackson L."/>
            <person name="Javaid M."/>
            <person name="Korchina V."/>
            <person name="Kovar C."/>
            <person name="Mata R."/>
            <person name="Mathew T."/>
            <person name="Ngo R."/>
            <person name="Nguyen L."/>
            <person name="Nguyen N."/>
            <person name="Okwuonu G."/>
            <person name="Ongeri F."/>
            <person name="Pham C."/>
            <person name="Simmons D."/>
            <person name="Wilczek-Boney K."/>
            <person name="Hale W."/>
            <person name="Jakkamsetti A."/>
            <person name="Pham P."/>
            <person name="Ruth R."/>
            <person name="San Lucas F."/>
            <person name="Warren J."/>
            <person name="Zhang J."/>
            <person name="Zhao Z."/>
            <person name="Zhou C."/>
            <person name="Zhu D."/>
            <person name="Lee S."/>
            <person name="Bess C."/>
            <person name="Blankenburg K."/>
            <person name="Forbes L."/>
            <person name="Fu Q."/>
            <person name="Gubbala S."/>
            <person name="Hirani K."/>
            <person name="Jayaseelan J.C."/>
            <person name="Lara F."/>
            <person name="Munidasa M."/>
            <person name="Palculict T."/>
            <person name="Patil S."/>
            <person name="Pu L.-L."/>
            <person name="Saada N."/>
            <person name="Tang L."/>
            <person name="Weissenberger G."/>
            <person name="Zhu Y."/>
            <person name="Hemphill L."/>
            <person name="Shang Y."/>
            <person name="Youmans B."/>
            <person name="Ayvaz T."/>
            <person name="Ross M."/>
            <person name="Santibanez J."/>
            <person name="Aqrawi P."/>
            <person name="Gross S."/>
            <person name="Joshi V."/>
            <person name="Fowler G."/>
            <person name="Nazareth L."/>
            <person name="Reid J."/>
            <person name="Worley K."/>
            <person name="Petrosino J."/>
            <person name="Highlander S."/>
            <person name="Gibbs R."/>
        </authorList>
    </citation>
    <scope>NUCLEOTIDE SEQUENCE [LARGE SCALE GENOMIC DNA]</scope>
    <source>
        <strain evidence="1 2">ATCC 12755</strain>
    </source>
</reference>
<dbReference type="AlphaFoldDB" id="F0EIL0"/>
<gene>
    <name evidence="1" type="ORF">HMPREF9087_1298</name>
</gene>
<name>F0EIL0_ENTCA</name>
<accession>F0EIL0</accession>
<evidence type="ECO:0000313" key="1">
    <source>
        <dbReference type="EMBL" id="EGC69910.1"/>
    </source>
</evidence>
<proteinExistence type="predicted"/>
<dbReference type="HOGENOM" id="CLU_2953151_0_0_9"/>
<sequence>MQIKIIFIFLFTKNIFLYNKGVEWRRYHKGELIGLGKWRMCLKLKEQSDLGEGATLQDQ</sequence>
<evidence type="ECO:0000313" key="2">
    <source>
        <dbReference type="Proteomes" id="UP000004835"/>
    </source>
</evidence>